<dbReference type="KEGG" id="lnu:N7U66_18605"/>
<keyword evidence="2" id="KW-1185">Reference proteome</keyword>
<protein>
    <submittedName>
        <fullName evidence="1">T9SS type B sorting domain-containing protein</fullName>
    </submittedName>
</protein>
<dbReference type="RefSeq" id="WP_267676450.1">
    <property type="nucleotide sequence ID" value="NZ_CP113088.1"/>
</dbReference>
<dbReference type="Proteomes" id="UP001164705">
    <property type="component" value="Chromosome"/>
</dbReference>
<dbReference type="NCBIfam" id="TIGR04131">
    <property type="entry name" value="Bac_Flav_CTERM"/>
    <property type="match status" value="1"/>
</dbReference>
<accession>A0A9E8MUL4</accession>
<sequence length="75" mass="8635">MVIMTSRQPLGVSERFNTDLRILIFDRYGKLLSQVNPLTGWNGTFNGAALPTNDYWFLISRPNGKQYTGHFTLKR</sequence>
<gene>
    <name evidence="1" type="ORF">N7U66_18605</name>
</gene>
<dbReference type="InterPro" id="IPR026341">
    <property type="entry name" value="T9SS_type_B"/>
</dbReference>
<organism evidence="1 2">
    <name type="scientific">Lacinutrix neustonica</name>
    <dbReference type="NCBI Taxonomy" id="2980107"/>
    <lineage>
        <taxon>Bacteria</taxon>
        <taxon>Pseudomonadati</taxon>
        <taxon>Bacteroidota</taxon>
        <taxon>Flavobacteriia</taxon>
        <taxon>Flavobacteriales</taxon>
        <taxon>Flavobacteriaceae</taxon>
        <taxon>Lacinutrix</taxon>
    </lineage>
</organism>
<evidence type="ECO:0000313" key="2">
    <source>
        <dbReference type="Proteomes" id="UP001164705"/>
    </source>
</evidence>
<name>A0A9E8MUL4_9FLAO</name>
<dbReference type="AlphaFoldDB" id="A0A9E8MUL4"/>
<proteinExistence type="predicted"/>
<reference evidence="1" key="1">
    <citation type="submission" date="2022-11" db="EMBL/GenBank/DDBJ databases">
        <title>Lacinutrix neustonica HL-RS19T sp. nov., isolated from the surface microlayer sample of brackish Lake Shihwa.</title>
        <authorList>
            <person name="Choi J.Y."/>
            <person name="Hwang C.Y."/>
        </authorList>
    </citation>
    <scope>NUCLEOTIDE SEQUENCE</scope>
    <source>
        <strain evidence="1">HL-RS19</strain>
    </source>
</reference>
<evidence type="ECO:0000313" key="1">
    <source>
        <dbReference type="EMBL" id="WAC01852.1"/>
    </source>
</evidence>
<dbReference type="EMBL" id="CP113088">
    <property type="protein sequence ID" value="WAC01852.1"/>
    <property type="molecule type" value="Genomic_DNA"/>
</dbReference>